<name>A0A9Q4FKW7_9FIRM</name>
<keyword evidence="2" id="KW-1185">Reference proteome</keyword>
<dbReference type="EMBL" id="JAKNID010000003">
    <property type="protein sequence ID" value="MCG4564127.1"/>
    <property type="molecule type" value="Genomic_DNA"/>
</dbReference>
<evidence type="ECO:0000313" key="1">
    <source>
        <dbReference type="EMBL" id="MCG4564127.1"/>
    </source>
</evidence>
<organism evidence="1 2">
    <name type="scientific">Anaerosalibacter bizertensis</name>
    <dbReference type="NCBI Taxonomy" id="932217"/>
    <lineage>
        <taxon>Bacteria</taxon>
        <taxon>Bacillati</taxon>
        <taxon>Bacillota</taxon>
        <taxon>Tissierellia</taxon>
        <taxon>Tissierellales</taxon>
        <taxon>Sporanaerobacteraceae</taxon>
        <taxon>Anaerosalibacter</taxon>
    </lineage>
</organism>
<protein>
    <submittedName>
        <fullName evidence="1">Uncharacterized protein</fullName>
    </submittedName>
</protein>
<gene>
    <name evidence="1" type="ORF">L0P62_01585</name>
</gene>
<comment type="caution">
    <text evidence="1">The sequence shown here is derived from an EMBL/GenBank/DDBJ whole genome shotgun (WGS) entry which is preliminary data.</text>
</comment>
<sequence>MMCKKAKNLVKYILMYNEDWERRLNLLFKDYNSTGLVYHIANINDLKEILEKGITYDHKSTYRDRYIEFHKFFDSLKPDYIPDWVIRQKAIFASMNFKKEHYFHSHSVILGLKVDINKCWIANENLANSLYEPLVLKDIKDFKFAKQYIENIGVKQGRRYWETSLSFVDNLSKRMDKREDYDEEVLIFHSIEPKDIIPLYIVSDHKMLTIDEWKSILKGDR</sequence>
<reference evidence="1" key="1">
    <citation type="submission" date="2022-01" db="EMBL/GenBank/DDBJ databases">
        <title>Collection of gut derived symbiotic bacterial strains cultured from healthy donors.</title>
        <authorList>
            <person name="Lin H."/>
            <person name="Kohout C."/>
            <person name="Waligurski E."/>
            <person name="Pamer E.G."/>
        </authorList>
    </citation>
    <scope>NUCLEOTIDE SEQUENCE</scope>
    <source>
        <strain evidence="1">MSK.14.39</strain>
    </source>
</reference>
<proteinExistence type="predicted"/>
<dbReference type="Proteomes" id="UP001108123">
    <property type="component" value="Unassembled WGS sequence"/>
</dbReference>
<dbReference type="AlphaFoldDB" id="A0A9Q4FKW7"/>
<accession>A0A9Q4FKW7</accession>
<evidence type="ECO:0000313" key="2">
    <source>
        <dbReference type="Proteomes" id="UP001108123"/>
    </source>
</evidence>